<feature type="binding site" evidence="12">
    <location>
        <position position="142"/>
    </location>
    <ligand>
        <name>Mg(2+)</name>
        <dbReference type="ChEBI" id="CHEBI:18420"/>
        <label>2</label>
    </ligand>
</feature>
<name>A0A1G6GG85_9BACI</name>
<evidence type="ECO:0000256" key="3">
    <source>
        <dbReference type="ARBA" id="ARBA00005300"/>
    </source>
</evidence>
<evidence type="ECO:0000259" key="13">
    <source>
        <dbReference type="PROSITE" id="PS50879"/>
    </source>
</evidence>
<comment type="cofactor">
    <cofactor evidence="12">
        <name>Mn(2+)</name>
        <dbReference type="ChEBI" id="CHEBI:29035"/>
    </cofactor>
    <cofactor evidence="12">
        <name>Mg(2+)</name>
        <dbReference type="ChEBI" id="CHEBI:18420"/>
    </cofactor>
    <text evidence="12">Binds 2 metal ions per subunit. Manganese or magnesium.</text>
</comment>
<dbReference type="PIRSF" id="PIRSF037839">
    <property type="entry name" value="Ribonuclease_H"/>
    <property type="match status" value="1"/>
</dbReference>
<dbReference type="InterPro" id="IPR036397">
    <property type="entry name" value="RNaseH_sf"/>
</dbReference>
<evidence type="ECO:0000313" key="15">
    <source>
        <dbReference type="Proteomes" id="UP000242662"/>
    </source>
</evidence>
<keyword evidence="15" id="KW-1185">Reference proteome</keyword>
<dbReference type="FunFam" id="3.40.970.10:FF:000002">
    <property type="entry name" value="Ribonuclease H"/>
    <property type="match status" value="1"/>
</dbReference>
<comment type="catalytic activity">
    <reaction evidence="11">
        <text>Endonucleolytic cleavage to 5'-phosphomonoester.</text>
        <dbReference type="EC" id="3.1.26.4"/>
    </reaction>
</comment>
<dbReference type="SUPFAM" id="SSF55658">
    <property type="entry name" value="L9 N-domain-like"/>
    <property type="match status" value="1"/>
</dbReference>
<dbReference type="InterPro" id="IPR011320">
    <property type="entry name" value="RNase_H1_N"/>
</dbReference>
<organism evidence="14 15">
    <name type="scientific">Shouchella lonarensis</name>
    <dbReference type="NCBI Taxonomy" id="1464122"/>
    <lineage>
        <taxon>Bacteria</taxon>
        <taxon>Bacillati</taxon>
        <taxon>Bacillota</taxon>
        <taxon>Bacilli</taxon>
        <taxon>Bacillales</taxon>
        <taxon>Bacillaceae</taxon>
        <taxon>Shouchella</taxon>
    </lineage>
</organism>
<dbReference type="GO" id="GO:0004523">
    <property type="term" value="F:RNA-DNA hybrid ribonuclease activity"/>
    <property type="evidence" value="ECO:0007669"/>
    <property type="project" value="UniProtKB-UniRule"/>
</dbReference>
<keyword evidence="10 11" id="KW-0460">Magnesium</keyword>
<dbReference type="EMBL" id="FMYM01000001">
    <property type="protein sequence ID" value="SDB80974.1"/>
    <property type="molecule type" value="Genomic_DNA"/>
</dbReference>
<comment type="similarity">
    <text evidence="3 11">Belongs to the RNase H family.</text>
</comment>
<dbReference type="InterPro" id="IPR017290">
    <property type="entry name" value="RNase_H_bac"/>
</dbReference>
<evidence type="ECO:0000256" key="9">
    <source>
        <dbReference type="ARBA" id="ARBA00022801"/>
    </source>
</evidence>
<evidence type="ECO:0000256" key="5">
    <source>
        <dbReference type="ARBA" id="ARBA00017721"/>
    </source>
</evidence>
<protein>
    <recommendedName>
        <fullName evidence="5 11">Ribonuclease H</fullName>
        <ecNumber evidence="4 11">3.1.26.4</ecNumber>
    </recommendedName>
</protein>
<feature type="domain" description="RNase H type-1" evidence="13">
    <location>
        <begin position="72"/>
        <end position="207"/>
    </location>
</feature>
<dbReference type="Pfam" id="PF01693">
    <property type="entry name" value="Cauli_VI"/>
    <property type="match status" value="1"/>
</dbReference>
<keyword evidence="8 11" id="KW-0255">Endonuclease</keyword>
<comment type="subcellular location">
    <subcellularLocation>
        <location evidence="11">Cytoplasm</location>
    </subcellularLocation>
</comment>
<keyword evidence="6 11" id="KW-0540">Nuclease</keyword>
<feature type="binding site" evidence="12">
    <location>
        <position position="202"/>
    </location>
    <ligand>
        <name>Mg(2+)</name>
        <dbReference type="ChEBI" id="CHEBI:18420"/>
        <label>1</label>
    </ligand>
</feature>
<evidence type="ECO:0000256" key="4">
    <source>
        <dbReference type="ARBA" id="ARBA00012180"/>
    </source>
</evidence>
<dbReference type="EC" id="3.1.26.4" evidence="4 11"/>
<evidence type="ECO:0000256" key="12">
    <source>
        <dbReference type="PIRSR" id="PIRSR037839-1"/>
    </source>
</evidence>
<dbReference type="RefSeq" id="WP_090774227.1">
    <property type="nucleotide sequence ID" value="NZ_FMYM01000001.1"/>
</dbReference>
<dbReference type="GO" id="GO:0003676">
    <property type="term" value="F:nucleic acid binding"/>
    <property type="evidence" value="ECO:0007669"/>
    <property type="project" value="UniProtKB-UniRule"/>
</dbReference>
<dbReference type="GO" id="GO:0046872">
    <property type="term" value="F:metal ion binding"/>
    <property type="evidence" value="ECO:0007669"/>
    <property type="project" value="UniProtKB-KW"/>
</dbReference>
<evidence type="ECO:0000256" key="7">
    <source>
        <dbReference type="ARBA" id="ARBA00022723"/>
    </source>
</evidence>
<evidence type="ECO:0000256" key="11">
    <source>
        <dbReference type="PIRNR" id="PIRNR037839"/>
    </source>
</evidence>
<keyword evidence="7 11" id="KW-0479">Metal-binding</keyword>
<keyword evidence="9 11" id="KW-0378">Hydrolase</keyword>
<evidence type="ECO:0000256" key="2">
    <source>
        <dbReference type="ARBA" id="ARBA00004065"/>
    </source>
</evidence>
<accession>A0A1G6GG85</accession>
<dbReference type="Proteomes" id="UP000242662">
    <property type="component" value="Unassembled WGS sequence"/>
</dbReference>
<feature type="binding site" evidence="12">
    <location>
        <position position="81"/>
    </location>
    <ligand>
        <name>Mg(2+)</name>
        <dbReference type="ChEBI" id="CHEBI:18420"/>
        <label>1</label>
    </ligand>
</feature>
<dbReference type="OrthoDB" id="9811552at2"/>
<dbReference type="InterPro" id="IPR012337">
    <property type="entry name" value="RNaseH-like_sf"/>
</dbReference>
<sequence>MAKKKYYVVWHGRKQGVFDHWSACEEQVKGFTGAKFKSYNTKKEADEAFKAGPQNTASVAKQSPKEVKDQSGIIWDSISVDVGSRGNPGPVEYKGVDTKTGAILFEKKPMKMGTNNMGEFLAIVHGLAYVKKLGVQKPVYSDSTTAIGWVQKKKANATLKRTADTAEIWALVDRAEKWLKENRDHAPVLKWHTKQWGEIKADYGRKG</sequence>
<dbReference type="AlphaFoldDB" id="A0A1G6GG85"/>
<dbReference type="PROSITE" id="PS50879">
    <property type="entry name" value="RNASE_H_1"/>
    <property type="match status" value="1"/>
</dbReference>
<keyword evidence="11" id="KW-0963">Cytoplasm</keyword>
<evidence type="ECO:0000256" key="8">
    <source>
        <dbReference type="ARBA" id="ARBA00022759"/>
    </source>
</evidence>
<dbReference type="InterPro" id="IPR009027">
    <property type="entry name" value="Ribosomal_bL9/RNase_H1_N"/>
</dbReference>
<reference evidence="15" key="1">
    <citation type="submission" date="2016-09" db="EMBL/GenBank/DDBJ databases">
        <authorList>
            <person name="Varghese N."/>
            <person name="Submissions S."/>
        </authorList>
    </citation>
    <scope>NUCLEOTIDE SEQUENCE [LARGE SCALE GENOMIC DNA]</scope>
    <source>
        <strain evidence="15">25nlg</strain>
    </source>
</reference>
<dbReference type="Gene3D" id="3.30.420.10">
    <property type="entry name" value="Ribonuclease H-like superfamily/Ribonuclease H"/>
    <property type="match status" value="1"/>
</dbReference>
<evidence type="ECO:0000313" key="14">
    <source>
        <dbReference type="EMBL" id="SDB80974.1"/>
    </source>
</evidence>
<evidence type="ECO:0000256" key="6">
    <source>
        <dbReference type="ARBA" id="ARBA00022722"/>
    </source>
</evidence>
<dbReference type="NCBIfam" id="NF046109">
    <property type="entry name" value="RNaseH_Halikb"/>
    <property type="match status" value="1"/>
</dbReference>
<dbReference type="GO" id="GO:0005737">
    <property type="term" value="C:cytoplasm"/>
    <property type="evidence" value="ECO:0007669"/>
    <property type="project" value="UniProtKB-SubCell"/>
</dbReference>
<comment type="function">
    <text evidence="2 11">Endonuclease that specifically degrades the RNA of RNA-DNA hybrids.</text>
</comment>
<dbReference type="InterPro" id="IPR002156">
    <property type="entry name" value="RNaseH_domain"/>
</dbReference>
<evidence type="ECO:0000256" key="1">
    <source>
        <dbReference type="ARBA" id="ARBA00001946"/>
    </source>
</evidence>
<comment type="cofactor">
    <cofactor evidence="1">
        <name>Mg(2+)</name>
        <dbReference type="ChEBI" id="CHEBI:18420"/>
    </cofactor>
</comment>
<dbReference type="STRING" id="1464122.SAMN05421737_1014"/>
<evidence type="ECO:0000256" key="10">
    <source>
        <dbReference type="ARBA" id="ARBA00022842"/>
    </source>
</evidence>
<proteinExistence type="inferred from homology"/>
<keyword evidence="12" id="KW-0464">Manganese</keyword>
<dbReference type="Gene3D" id="3.40.970.10">
    <property type="entry name" value="Ribonuclease H1, N-terminal domain"/>
    <property type="match status" value="1"/>
</dbReference>
<feature type="binding site" evidence="12">
    <location>
        <position position="119"/>
    </location>
    <ligand>
        <name>Mg(2+)</name>
        <dbReference type="ChEBI" id="CHEBI:18420"/>
        <label>2</label>
    </ligand>
</feature>
<dbReference type="InterPro" id="IPR037056">
    <property type="entry name" value="RNase_H1_N_sf"/>
</dbReference>
<gene>
    <name evidence="14" type="ORF">SAMN05421737_1014</name>
</gene>
<dbReference type="SUPFAM" id="SSF53098">
    <property type="entry name" value="Ribonuclease H-like"/>
    <property type="match status" value="1"/>
</dbReference>